<dbReference type="EMBL" id="REGN01004681">
    <property type="protein sequence ID" value="RNA16563.1"/>
    <property type="molecule type" value="Genomic_DNA"/>
</dbReference>
<reference evidence="2 3" key="1">
    <citation type="journal article" date="2018" name="Sci. Rep.">
        <title>Genomic signatures of local adaptation to the degree of environmental predictability in rotifers.</title>
        <authorList>
            <person name="Franch-Gras L."/>
            <person name="Hahn C."/>
            <person name="Garcia-Roger E.M."/>
            <person name="Carmona M.J."/>
            <person name="Serra M."/>
            <person name="Gomez A."/>
        </authorList>
    </citation>
    <scope>NUCLEOTIDE SEQUENCE [LARGE SCALE GENOMIC DNA]</scope>
    <source>
        <strain evidence="2">HYR1</strain>
    </source>
</reference>
<feature type="region of interest" description="Disordered" evidence="1">
    <location>
        <begin position="81"/>
        <end position="105"/>
    </location>
</feature>
<evidence type="ECO:0000313" key="2">
    <source>
        <dbReference type="EMBL" id="RNA16563.1"/>
    </source>
</evidence>
<gene>
    <name evidence="2" type="ORF">BpHYR1_023414</name>
</gene>
<keyword evidence="3" id="KW-1185">Reference proteome</keyword>
<evidence type="ECO:0000256" key="1">
    <source>
        <dbReference type="SAM" id="MobiDB-lite"/>
    </source>
</evidence>
<proteinExistence type="predicted"/>
<organism evidence="2 3">
    <name type="scientific">Brachionus plicatilis</name>
    <name type="common">Marine rotifer</name>
    <name type="synonym">Brachionus muelleri</name>
    <dbReference type="NCBI Taxonomy" id="10195"/>
    <lineage>
        <taxon>Eukaryota</taxon>
        <taxon>Metazoa</taxon>
        <taxon>Spiralia</taxon>
        <taxon>Gnathifera</taxon>
        <taxon>Rotifera</taxon>
        <taxon>Eurotatoria</taxon>
        <taxon>Monogononta</taxon>
        <taxon>Pseudotrocha</taxon>
        <taxon>Ploima</taxon>
        <taxon>Brachionidae</taxon>
        <taxon>Brachionus</taxon>
    </lineage>
</organism>
<protein>
    <submittedName>
        <fullName evidence="2">Uncharacterized protein</fullName>
    </submittedName>
</protein>
<evidence type="ECO:0000313" key="3">
    <source>
        <dbReference type="Proteomes" id="UP000276133"/>
    </source>
</evidence>
<accession>A0A3M7QZ34</accession>
<dbReference type="AlphaFoldDB" id="A0A3M7QZ34"/>
<name>A0A3M7QZ34_BRAPC</name>
<sequence>MGALKKYSENLTESKVADVTINLRSFRFCTAFFIKPNSTSVCIVLSCASSSITTEYCFMSESMRHSLSNMPSVMCNPQNELCSRPLGPSGRPPPQQHASPPTWRPPFSAACNLFSPANCSLPRPNTE</sequence>
<comment type="caution">
    <text evidence="2">The sequence shown here is derived from an EMBL/GenBank/DDBJ whole genome shotgun (WGS) entry which is preliminary data.</text>
</comment>
<dbReference type="Proteomes" id="UP000276133">
    <property type="component" value="Unassembled WGS sequence"/>
</dbReference>